<name>A0A8J2KE84_9HEXA</name>
<proteinExistence type="predicted"/>
<accession>A0A8J2KE84</accession>
<evidence type="ECO:0000256" key="1">
    <source>
        <dbReference type="SAM" id="MobiDB-lite"/>
    </source>
</evidence>
<evidence type="ECO:0000313" key="2">
    <source>
        <dbReference type="EMBL" id="CAG7734578.1"/>
    </source>
</evidence>
<keyword evidence="3" id="KW-1185">Reference proteome</keyword>
<dbReference type="Proteomes" id="UP000708208">
    <property type="component" value="Unassembled WGS sequence"/>
</dbReference>
<reference evidence="2" key="1">
    <citation type="submission" date="2021-06" db="EMBL/GenBank/DDBJ databases">
        <authorList>
            <person name="Hodson N. C."/>
            <person name="Mongue J. A."/>
            <person name="Jaron S. K."/>
        </authorList>
    </citation>
    <scope>NUCLEOTIDE SEQUENCE</scope>
</reference>
<feature type="compositionally biased region" description="Low complexity" evidence="1">
    <location>
        <begin position="67"/>
        <end position="77"/>
    </location>
</feature>
<feature type="region of interest" description="Disordered" evidence="1">
    <location>
        <begin position="126"/>
        <end position="180"/>
    </location>
</feature>
<dbReference type="EMBL" id="CAJVCH010271867">
    <property type="protein sequence ID" value="CAG7734578.1"/>
    <property type="molecule type" value="Genomic_DNA"/>
</dbReference>
<dbReference type="AlphaFoldDB" id="A0A8J2KE84"/>
<evidence type="ECO:0000313" key="3">
    <source>
        <dbReference type="Proteomes" id="UP000708208"/>
    </source>
</evidence>
<feature type="compositionally biased region" description="Polar residues" evidence="1">
    <location>
        <begin position="35"/>
        <end position="54"/>
    </location>
</feature>
<feature type="region of interest" description="Disordered" evidence="1">
    <location>
        <begin position="1"/>
        <end position="110"/>
    </location>
</feature>
<protein>
    <submittedName>
        <fullName evidence="2">Uncharacterized protein</fullName>
    </submittedName>
</protein>
<gene>
    <name evidence="2" type="ORF">AFUS01_LOCUS22960</name>
</gene>
<sequence length="180" mass="19400">MARIKKTRRNLPSLSRKPPNKPPAPSSSEDDIVSGTVTPVTTPEDSDASSVQHSESSRAEHSPYFESLIDSSSSHNSIAPEGSRKSTPEASSEGGGDSTPPAGTFGGRSCSLDAMSLHQVFQTVLYRQDRVTKEERKEKSLNPKTPGGNTIDLEEKKETKSGSTNPHGICSFRNSRSNAW</sequence>
<comment type="caution">
    <text evidence="2">The sequence shown here is derived from an EMBL/GenBank/DDBJ whole genome shotgun (WGS) entry which is preliminary data.</text>
</comment>
<feature type="compositionally biased region" description="Polar residues" evidence="1">
    <location>
        <begin position="161"/>
        <end position="180"/>
    </location>
</feature>
<organism evidence="2 3">
    <name type="scientific">Allacma fusca</name>
    <dbReference type="NCBI Taxonomy" id="39272"/>
    <lineage>
        <taxon>Eukaryota</taxon>
        <taxon>Metazoa</taxon>
        <taxon>Ecdysozoa</taxon>
        <taxon>Arthropoda</taxon>
        <taxon>Hexapoda</taxon>
        <taxon>Collembola</taxon>
        <taxon>Symphypleona</taxon>
        <taxon>Sminthuridae</taxon>
        <taxon>Allacma</taxon>
    </lineage>
</organism>
<feature type="compositionally biased region" description="Basic and acidic residues" evidence="1">
    <location>
        <begin position="127"/>
        <end position="141"/>
    </location>
</feature>